<feature type="transmembrane region" description="Helical" evidence="24">
    <location>
        <begin position="82"/>
        <end position="99"/>
    </location>
</feature>
<evidence type="ECO:0000256" key="5">
    <source>
        <dbReference type="ARBA" id="ARBA00010185"/>
    </source>
</evidence>
<dbReference type="GO" id="GO:0016024">
    <property type="term" value="P:CDP-diacylglycerol biosynthetic process"/>
    <property type="evidence" value="ECO:0007669"/>
    <property type="project" value="TreeGrafter"/>
</dbReference>
<evidence type="ECO:0000256" key="3">
    <source>
        <dbReference type="ARBA" id="ARBA00005119"/>
    </source>
</evidence>
<evidence type="ECO:0000256" key="21">
    <source>
        <dbReference type="ARBA" id="ARBA00032396"/>
    </source>
</evidence>
<evidence type="ECO:0000256" key="18">
    <source>
        <dbReference type="ARBA" id="ARBA00029893"/>
    </source>
</evidence>
<protein>
    <recommendedName>
        <fullName evidence="7">Phosphatidate cytidylyltransferase</fullName>
        <ecNumber evidence="6">2.7.7.41</ecNumber>
    </recommendedName>
    <alternativeName>
        <fullName evidence="20">CDP-DAG synthase</fullName>
    </alternativeName>
    <alternativeName>
        <fullName evidence="22">CDP-DG synthase</fullName>
    </alternativeName>
    <alternativeName>
        <fullName evidence="18">CDP-diacylglycerol synthase</fullName>
    </alternativeName>
    <alternativeName>
        <fullName evidence="21">CDP-diglyceride pyrophosphorylase</fullName>
    </alternativeName>
    <alternativeName>
        <fullName evidence="23">CDP-diglyceride synthase</fullName>
    </alternativeName>
    <alternativeName>
        <fullName evidence="19">CTP:phosphatidate cytidylyltransferase</fullName>
    </alternativeName>
</protein>
<dbReference type="AlphaFoldDB" id="E0RTM0"/>
<evidence type="ECO:0000256" key="24">
    <source>
        <dbReference type="SAM" id="Phobius"/>
    </source>
</evidence>
<evidence type="ECO:0000256" key="1">
    <source>
        <dbReference type="ARBA" id="ARBA00001698"/>
    </source>
</evidence>
<evidence type="ECO:0000256" key="19">
    <source>
        <dbReference type="ARBA" id="ARBA00031825"/>
    </source>
</evidence>
<reference key="1">
    <citation type="submission" date="2009-08" db="EMBL/GenBank/DDBJ databases">
        <title>The genome sequence of Spirochaeta thermophila DSM6192.</title>
        <authorList>
            <person name="Angelov A."/>
            <person name="Mientus M."/>
            <person name="Wittenberg S."/>
            <person name="Lehmann R."/>
            <person name="Liesegang H."/>
            <person name="Daniel R."/>
            <person name="Liebl W."/>
        </authorList>
    </citation>
    <scope>NUCLEOTIDE SEQUENCE</scope>
    <source>
        <strain>DSM 6192</strain>
    </source>
</reference>
<keyword evidence="11 24" id="KW-0812">Transmembrane</keyword>
<comment type="subcellular location">
    <subcellularLocation>
        <location evidence="2">Cell membrane</location>
        <topology evidence="2">Multi-pass membrane protein</topology>
    </subcellularLocation>
</comment>
<reference evidence="25 26" key="2">
    <citation type="journal article" date="2010" name="J. Bacteriol.">
        <title>Genome sequence of the polysaccharide-degrading, thermophilic anaerobe Spirochaeta thermophila DSM 6192.</title>
        <authorList>
            <person name="Angelov A."/>
            <person name="Liebl S."/>
            <person name="Ballschmiter M."/>
            <person name="Bomeke M."/>
            <person name="Lehmann R."/>
            <person name="Liesegang H."/>
            <person name="Daniel R."/>
            <person name="Liebl W."/>
        </authorList>
    </citation>
    <scope>NUCLEOTIDE SEQUENCE [LARGE SCALE GENOMIC DNA]</scope>
    <source>
        <strain evidence="26">ATCC 49972 / DSM 6192 / RI 19.B1</strain>
    </source>
</reference>
<keyword evidence="8" id="KW-1003">Cell membrane</keyword>
<dbReference type="PANTHER" id="PTHR46382:SF1">
    <property type="entry name" value="PHOSPHATIDATE CYTIDYLYLTRANSFERASE"/>
    <property type="match status" value="1"/>
</dbReference>
<dbReference type="HOGENOM" id="CLU_037294_3_1_12"/>
<feature type="transmembrane region" description="Helical" evidence="24">
    <location>
        <begin position="7"/>
        <end position="25"/>
    </location>
</feature>
<keyword evidence="13 24" id="KW-1133">Transmembrane helix</keyword>
<evidence type="ECO:0000256" key="9">
    <source>
        <dbReference type="ARBA" id="ARBA00022516"/>
    </source>
</evidence>
<dbReference type="EC" id="2.7.7.41" evidence="6"/>
<dbReference type="Pfam" id="PF01148">
    <property type="entry name" value="CTP_transf_1"/>
    <property type="match status" value="1"/>
</dbReference>
<evidence type="ECO:0000256" key="12">
    <source>
        <dbReference type="ARBA" id="ARBA00022695"/>
    </source>
</evidence>
<evidence type="ECO:0000256" key="17">
    <source>
        <dbReference type="ARBA" id="ARBA00023264"/>
    </source>
</evidence>
<keyword evidence="9" id="KW-0444">Lipid biosynthesis</keyword>
<evidence type="ECO:0000256" key="8">
    <source>
        <dbReference type="ARBA" id="ARBA00022475"/>
    </source>
</evidence>
<dbReference type="RefSeq" id="WP_013314092.1">
    <property type="nucleotide sequence ID" value="NC_014484.1"/>
</dbReference>
<keyword evidence="10 25" id="KW-0808">Transferase</keyword>
<evidence type="ECO:0000256" key="4">
    <source>
        <dbReference type="ARBA" id="ARBA00005189"/>
    </source>
</evidence>
<proteinExistence type="inferred from homology"/>
<evidence type="ECO:0000256" key="23">
    <source>
        <dbReference type="ARBA" id="ARBA00033406"/>
    </source>
</evidence>
<keyword evidence="12 25" id="KW-0548">Nucleotidyltransferase</keyword>
<evidence type="ECO:0000256" key="2">
    <source>
        <dbReference type="ARBA" id="ARBA00004651"/>
    </source>
</evidence>
<organism evidence="25 26">
    <name type="scientific">Winmispira thermophila (strain ATCC 49972 / DSM 6192 / RI 19.B1)</name>
    <name type="common">Spirochaeta thermophila</name>
    <dbReference type="NCBI Taxonomy" id="665571"/>
    <lineage>
        <taxon>Bacteria</taxon>
        <taxon>Pseudomonadati</taxon>
        <taxon>Spirochaetota</taxon>
        <taxon>Spirochaetia</taxon>
        <taxon>Winmispirales</taxon>
        <taxon>Winmispiraceae</taxon>
        <taxon>Winmispira</taxon>
    </lineage>
</organism>
<feature type="transmembrane region" description="Helical" evidence="24">
    <location>
        <begin position="120"/>
        <end position="139"/>
    </location>
</feature>
<sequence length="278" mass="29881">MSNLLQRILLFSIGLPALLALVIFLPYYNDIGINLVAIMVGGMSGLEMRRMLKEEGPRSATWAFLLGAGLPLAAYLGLLFSLGWAPVILVITLVLLATLSRETFVSRESDVPHITHRMSAAAFILLYPGAFLMFVPHITAFPRGALLMAVFILAVYLNDSMAYLTGKLWGRGGVLFISPNKSIAGFIGGFFTSPLVLLVSRALVPDVFPGPAWKALLFGSLVGIAAILGDLAESAIKRACRTKDSGAIIPGRGGILDSVDSPVFAAPVFYYLYLILFT</sequence>
<keyword evidence="14" id="KW-0443">Lipid metabolism</keyword>
<evidence type="ECO:0000256" key="15">
    <source>
        <dbReference type="ARBA" id="ARBA00023136"/>
    </source>
</evidence>
<evidence type="ECO:0000256" key="22">
    <source>
        <dbReference type="ARBA" id="ARBA00032743"/>
    </source>
</evidence>
<evidence type="ECO:0000256" key="11">
    <source>
        <dbReference type="ARBA" id="ARBA00022692"/>
    </source>
</evidence>
<dbReference type="eggNOG" id="COG4589">
    <property type="taxonomic scope" value="Bacteria"/>
</dbReference>
<evidence type="ECO:0000256" key="13">
    <source>
        <dbReference type="ARBA" id="ARBA00022989"/>
    </source>
</evidence>
<dbReference type="PANTHER" id="PTHR46382">
    <property type="entry name" value="PHOSPHATIDATE CYTIDYLYLTRANSFERASE"/>
    <property type="match status" value="1"/>
</dbReference>
<evidence type="ECO:0000256" key="7">
    <source>
        <dbReference type="ARBA" id="ARBA00019373"/>
    </source>
</evidence>
<comment type="pathway">
    <text evidence="4">Lipid metabolism.</text>
</comment>
<comment type="similarity">
    <text evidence="5">Belongs to the CDS family.</text>
</comment>
<keyword evidence="17" id="KW-1208">Phospholipid metabolism</keyword>
<evidence type="ECO:0000256" key="16">
    <source>
        <dbReference type="ARBA" id="ARBA00023209"/>
    </source>
</evidence>
<dbReference type="Proteomes" id="UP000001296">
    <property type="component" value="Chromosome"/>
</dbReference>
<name>E0RTM0_WINT6</name>
<keyword evidence="16" id="KW-0594">Phospholipid biosynthesis</keyword>
<feature type="transmembrane region" description="Helical" evidence="24">
    <location>
        <begin position="145"/>
        <end position="164"/>
    </location>
</feature>
<dbReference type="GO" id="GO:0005886">
    <property type="term" value="C:plasma membrane"/>
    <property type="evidence" value="ECO:0007669"/>
    <property type="project" value="UniProtKB-SubCell"/>
</dbReference>
<keyword evidence="15 24" id="KW-0472">Membrane</keyword>
<evidence type="ECO:0000256" key="6">
    <source>
        <dbReference type="ARBA" id="ARBA00012487"/>
    </source>
</evidence>
<dbReference type="EMBL" id="CP001698">
    <property type="protein sequence ID" value="ADN02251.1"/>
    <property type="molecule type" value="Genomic_DNA"/>
</dbReference>
<accession>E0RTM0</accession>
<comment type="catalytic activity">
    <reaction evidence="1">
        <text>a 1,2-diacyl-sn-glycero-3-phosphate + CTP + H(+) = a CDP-1,2-diacyl-sn-glycerol + diphosphate</text>
        <dbReference type="Rhea" id="RHEA:16229"/>
        <dbReference type="ChEBI" id="CHEBI:15378"/>
        <dbReference type="ChEBI" id="CHEBI:33019"/>
        <dbReference type="ChEBI" id="CHEBI:37563"/>
        <dbReference type="ChEBI" id="CHEBI:58332"/>
        <dbReference type="ChEBI" id="CHEBI:58608"/>
        <dbReference type="EC" id="2.7.7.41"/>
    </reaction>
</comment>
<feature type="transmembrane region" description="Helical" evidence="24">
    <location>
        <begin position="215"/>
        <end position="232"/>
    </location>
</feature>
<dbReference type="PaxDb" id="665571-STHERM_c13100"/>
<comment type="pathway">
    <text evidence="3">Phospholipid metabolism; CDP-diacylglycerol biosynthesis; CDP-diacylglycerol from sn-glycerol 3-phosphate: step 3/3.</text>
</comment>
<evidence type="ECO:0000256" key="20">
    <source>
        <dbReference type="ARBA" id="ARBA00032253"/>
    </source>
</evidence>
<feature type="transmembrane region" description="Helical" evidence="24">
    <location>
        <begin position="184"/>
        <end position="203"/>
    </location>
</feature>
<evidence type="ECO:0000313" key="26">
    <source>
        <dbReference type="Proteomes" id="UP000001296"/>
    </source>
</evidence>
<evidence type="ECO:0000313" key="25">
    <source>
        <dbReference type="EMBL" id="ADN02251.1"/>
    </source>
</evidence>
<evidence type="ECO:0000256" key="10">
    <source>
        <dbReference type="ARBA" id="ARBA00022679"/>
    </source>
</evidence>
<dbReference type="GO" id="GO:0004605">
    <property type="term" value="F:phosphatidate cytidylyltransferase activity"/>
    <property type="evidence" value="ECO:0007669"/>
    <property type="project" value="UniProtKB-EC"/>
</dbReference>
<dbReference type="KEGG" id="sta:STHERM_c13100"/>
<evidence type="ECO:0000256" key="14">
    <source>
        <dbReference type="ARBA" id="ARBA00023098"/>
    </source>
</evidence>
<gene>
    <name evidence="25" type="ordered locus">STHERM_c13100</name>
</gene>